<evidence type="ECO:0000259" key="2">
    <source>
        <dbReference type="Pfam" id="PF13625"/>
    </source>
</evidence>
<evidence type="ECO:0000313" key="4">
    <source>
        <dbReference type="Proteomes" id="UP000199065"/>
    </source>
</evidence>
<accession>A0A1I2UU48</accession>
<keyword evidence="3" id="KW-0347">Helicase</keyword>
<name>A0A1I2UU48_9CORY</name>
<keyword evidence="4" id="KW-1185">Reference proteome</keyword>
<reference evidence="3 4" key="1">
    <citation type="submission" date="2016-10" db="EMBL/GenBank/DDBJ databases">
        <authorList>
            <person name="de Groot N.N."/>
        </authorList>
    </citation>
    <scope>NUCLEOTIDE SEQUENCE [LARGE SCALE GENOMIC DNA]</scope>
    <source>
        <strain>J11</strain>
        <strain evidence="4">PG 39</strain>
    </source>
</reference>
<dbReference type="RefSeq" id="WP_092286949.1">
    <property type="nucleotide sequence ID" value="NZ_FOPJ01000016.1"/>
</dbReference>
<dbReference type="AlphaFoldDB" id="A0A1I2UU48"/>
<gene>
    <name evidence="3" type="ORF">SAMN05660282_02007</name>
</gene>
<dbReference type="EMBL" id="FOPJ01000016">
    <property type="protein sequence ID" value="SFG80598.1"/>
    <property type="molecule type" value="Genomic_DNA"/>
</dbReference>
<dbReference type="Pfam" id="PF13625">
    <property type="entry name" value="Helicase_C_3"/>
    <property type="match status" value="1"/>
</dbReference>
<feature type="region of interest" description="Disordered" evidence="1">
    <location>
        <begin position="263"/>
        <end position="282"/>
    </location>
</feature>
<evidence type="ECO:0000256" key="1">
    <source>
        <dbReference type="SAM" id="MobiDB-lite"/>
    </source>
</evidence>
<dbReference type="Proteomes" id="UP000199065">
    <property type="component" value="Unassembled WGS sequence"/>
</dbReference>
<dbReference type="InterPro" id="IPR032830">
    <property type="entry name" value="XPB/Ssl2_N"/>
</dbReference>
<sequence length="825" mass="90410">MNTNNHLTQLEGAQEWLRSATREDLHQILMNRPGAAYPEASDFLQFALRLGQTHYVVEAIKSMRALPLAVMRAAADLELAKDEEASSAAEVATRLGLELNAVLVAMKELNQAGLIWGERTPGAEDSINMLGQPHGILAHHFDLPPIPTDRCIPEGEYVPQSDGGVPASQRLAMLKPGEKRVIEALGRIFGMGTSEGAGYDADPELPVPRLLNMGLLFRFSEDVVGLPAAAQNAREGRDIHAVPFLPPNFIPAEFLPKLEHTISGKQKTEADSDAQDTQDRSALGSSLEVARAMVALINALAREQVPLLKKGSIGVRPARKLAEELDMSVKDLARLLCLALSAGLVSRGEPQPLPMDDTGGEYVGPTPRAYTFLEQSLAEQVSYLLSMWVSSDAAPWRVEGDVRIFDEAMFEGDFVALRRPILLAYCRSAEGHALSEEEFYQGLLYIDPWAERCAEDAEAIAEIREEAVWMGVLAEAEEGRVAATRSLRILFAETLAKEAELVCMPRPVPAPFSVRGQLNQELCEHVESIVPATVDKIIPQADMTILAPGPLPPEMQKELSLLAQIESPGMASVWRISPESIRRGLESGRTGTEILHWFEENSMGELPQALSYLIKDQARAYGVLRGGPASCYVRADDEATIAEIMALPEAEELGLEQIAPSVIVSLVPLHELMKTLAKHGLSPAMEAPSGQRISALTVEPYVEFLDDWAMRNYERGKPKDEALTPEECDHALHEMLVAEDGVAKAKPGKLNQLGKSTSVIQALIDNAIDTGRNIFLTYRRANGEQETMMVDPQYCDDEAVTVWHMAAQRIQQIALERIVDVSFKG</sequence>
<keyword evidence="3" id="KW-0067">ATP-binding</keyword>
<keyword evidence="3" id="KW-0547">Nucleotide-binding</keyword>
<organism evidence="3 4">
    <name type="scientific">Corynebacterium spheniscorum</name>
    <dbReference type="NCBI Taxonomy" id="185761"/>
    <lineage>
        <taxon>Bacteria</taxon>
        <taxon>Bacillati</taxon>
        <taxon>Actinomycetota</taxon>
        <taxon>Actinomycetes</taxon>
        <taxon>Mycobacteriales</taxon>
        <taxon>Corynebacteriaceae</taxon>
        <taxon>Corynebacterium</taxon>
    </lineage>
</organism>
<dbReference type="OrthoDB" id="3415124at2"/>
<dbReference type="GO" id="GO:0004386">
    <property type="term" value="F:helicase activity"/>
    <property type="evidence" value="ECO:0007669"/>
    <property type="project" value="UniProtKB-KW"/>
</dbReference>
<dbReference type="STRING" id="185761.SAMN05660282_02007"/>
<keyword evidence="3" id="KW-0378">Hydrolase</keyword>
<proteinExistence type="predicted"/>
<protein>
    <submittedName>
        <fullName evidence="3">Helicase conserved C-terminal domain-containing protein</fullName>
    </submittedName>
</protein>
<evidence type="ECO:0000313" key="3">
    <source>
        <dbReference type="EMBL" id="SFG80598.1"/>
    </source>
</evidence>
<feature type="domain" description="Helicase XPB/Ssl2 N-terminal" evidence="2">
    <location>
        <begin position="537"/>
        <end position="659"/>
    </location>
</feature>